<keyword evidence="3 5" id="KW-1133">Transmembrane helix</keyword>
<feature type="transmembrane region" description="Helical" evidence="5">
    <location>
        <begin position="166"/>
        <end position="188"/>
    </location>
</feature>
<keyword evidence="8" id="KW-1185">Reference proteome</keyword>
<evidence type="ECO:0000313" key="7">
    <source>
        <dbReference type="EMBL" id="WLR43236.1"/>
    </source>
</evidence>
<reference evidence="7 8" key="1">
    <citation type="submission" date="2023-06" db="EMBL/GenBank/DDBJ databases">
        <title>Five Gram-positive bacteria isolated from mangrove sediments in Shenzhen, Guangdong, China.</title>
        <authorList>
            <person name="Yu S."/>
            <person name="Zheng W."/>
            <person name="Huang Y."/>
        </authorList>
    </citation>
    <scope>NUCLEOTIDE SEQUENCE [LARGE SCALE GENOMIC DNA]</scope>
    <source>
        <strain evidence="7 8">SaN35-3</strain>
    </source>
</reference>
<evidence type="ECO:0000256" key="4">
    <source>
        <dbReference type="ARBA" id="ARBA00023136"/>
    </source>
</evidence>
<evidence type="ECO:0000256" key="2">
    <source>
        <dbReference type="ARBA" id="ARBA00022692"/>
    </source>
</evidence>
<keyword evidence="4 5" id="KW-0472">Membrane</keyword>
<proteinExistence type="predicted"/>
<dbReference type="EMBL" id="CP129013">
    <property type="protein sequence ID" value="WLR43236.1"/>
    <property type="molecule type" value="Genomic_DNA"/>
</dbReference>
<dbReference type="InterPro" id="IPR006977">
    <property type="entry name" value="Yip1_dom"/>
</dbReference>
<sequence length="227" mass="24661">MEMQTETTHVDNKKPSLFGVFTSPGLQFERLRERPTVWVPLLVLIILWALDGFLRAISYDYEPELIEGVTLEQAKFWGMIGGTGGALIAVPIGSLISAVIVLIIAKIAQKKPTFKQLYSFALYASVVGIVGALLNSILFYILGFSISEKTPELTSLGSLIESEGALQGFLNSIELFTIWSTVIFAIGLEKVVGLSKRSAWIISIAFLLVLIIISVVTASFSTSLGGM</sequence>
<evidence type="ECO:0000259" key="6">
    <source>
        <dbReference type="Pfam" id="PF04893"/>
    </source>
</evidence>
<name>A0ABY9JUZ5_9BACI</name>
<accession>A0ABY9JUZ5</accession>
<protein>
    <submittedName>
        <fullName evidence="7">Yip1 family protein</fullName>
    </submittedName>
</protein>
<organism evidence="7 8">
    <name type="scientific">Bacillus carboniphilus</name>
    <dbReference type="NCBI Taxonomy" id="86663"/>
    <lineage>
        <taxon>Bacteria</taxon>
        <taxon>Bacillati</taxon>
        <taxon>Bacillota</taxon>
        <taxon>Bacilli</taxon>
        <taxon>Bacillales</taxon>
        <taxon>Bacillaceae</taxon>
        <taxon>Bacillus</taxon>
    </lineage>
</organism>
<gene>
    <name evidence="7" type="ORF">LC087_03310</name>
</gene>
<feature type="transmembrane region" description="Helical" evidence="5">
    <location>
        <begin position="77"/>
        <end position="105"/>
    </location>
</feature>
<comment type="subcellular location">
    <subcellularLocation>
        <location evidence="1">Membrane</location>
        <topology evidence="1">Multi-pass membrane protein</topology>
    </subcellularLocation>
</comment>
<dbReference type="RefSeq" id="WP_226539778.1">
    <property type="nucleotide sequence ID" value="NZ_CP129013.1"/>
</dbReference>
<evidence type="ECO:0000256" key="3">
    <source>
        <dbReference type="ARBA" id="ARBA00022989"/>
    </source>
</evidence>
<evidence type="ECO:0000313" key="8">
    <source>
        <dbReference type="Proteomes" id="UP001197974"/>
    </source>
</evidence>
<feature type="transmembrane region" description="Helical" evidence="5">
    <location>
        <begin position="117"/>
        <end position="146"/>
    </location>
</feature>
<evidence type="ECO:0000256" key="5">
    <source>
        <dbReference type="SAM" id="Phobius"/>
    </source>
</evidence>
<feature type="transmembrane region" description="Helical" evidence="5">
    <location>
        <begin position="37"/>
        <end position="57"/>
    </location>
</feature>
<evidence type="ECO:0000256" key="1">
    <source>
        <dbReference type="ARBA" id="ARBA00004141"/>
    </source>
</evidence>
<dbReference type="Proteomes" id="UP001197974">
    <property type="component" value="Chromosome"/>
</dbReference>
<feature type="transmembrane region" description="Helical" evidence="5">
    <location>
        <begin position="200"/>
        <end position="220"/>
    </location>
</feature>
<keyword evidence="2 5" id="KW-0812">Transmembrane</keyword>
<feature type="domain" description="Yip1" evidence="6">
    <location>
        <begin position="18"/>
        <end position="214"/>
    </location>
</feature>
<dbReference type="Pfam" id="PF04893">
    <property type="entry name" value="Yip1"/>
    <property type="match status" value="1"/>
</dbReference>